<proteinExistence type="predicted"/>
<dbReference type="AlphaFoldDB" id="A0AAJ0BGD3"/>
<dbReference type="PANTHER" id="PTHR36847">
    <property type="entry name" value="AMIDOLIGASE ENZYME"/>
    <property type="match status" value="1"/>
</dbReference>
<dbReference type="PANTHER" id="PTHR36847:SF1">
    <property type="entry name" value="AMIDOLIGASE ENZYME"/>
    <property type="match status" value="1"/>
</dbReference>
<dbReference type="Pfam" id="PF12224">
    <property type="entry name" value="Amidoligase_2"/>
    <property type="match status" value="1"/>
</dbReference>
<dbReference type="Proteomes" id="UP001239445">
    <property type="component" value="Unassembled WGS sequence"/>
</dbReference>
<reference evidence="1" key="1">
    <citation type="submission" date="2023-06" db="EMBL/GenBank/DDBJ databases">
        <title>Genome-scale phylogeny and comparative genomics of the fungal order Sordariales.</title>
        <authorList>
            <consortium name="Lawrence Berkeley National Laboratory"/>
            <person name="Hensen N."/>
            <person name="Bonometti L."/>
            <person name="Westerberg I."/>
            <person name="Brannstrom I.O."/>
            <person name="Guillou S."/>
            <person name="Cros-Aarteil S."/>
            <person name="Calhoun S."/>
            <person name="Haridas S."/>
            <person name="Kuo A."/>
            <person name="Mondo S."/>
            <person name="Pangilinan J."/>
            <person name="Riley R."/>
            <person name="Labutti K."/>
            <person name="Andreopoulos B."/>
            <person name="Lipzen A."/>
            <person name="Chen C."/>
            <person name="Yanf M."/>
            <person name="Daum C."/>
            <person name="Ng V."/>
            <person name="Clum A."/>
            <person name="Steindorff A."/>
            <person name="Ohm R."/>
            <person name="Martin F."/>
            <person name="Silar P."/>
            <person name="Natvig D."/>
            <person name="Lalanne C."/>
            <person name="Gautier V."/>
            <person name="Ament-Velasquez S.L."/>
            <person name="Kruys A."/>
            <person name="Hutchinson M.I."/>
            <person name="Powell A.J."/>
            <person name="Barry K."/>
            <person name="Miller A.N."/>
            <person name="Grigoriev I.V."/>
            <person name="Debuchy R."/>
            <person name="Gladieux P."/>
            <person name="Thoren M.H."/>
            <person name="Johannesson H."/>
        </authorList>
    </citation>
    <scope>NUCLEOTIDE SEQUENCE</scope>
    <source>
        <strain evidence="1">PSN4</strain>
    </source>
</reference>
<gene>
    <name evidence="1" type="ORF">QBC47DRAFT_376885</name>
</gene>
<dbReference type="InterPro" id="IPR022025">
    <property type="entry name" value="Amidoligase_2"/>
</dbReference>
<evidence type="ECO:0000313" key="1">
    <source>
        <dbReference type="EMBL" id="KAK1757741.1"/>
    </source>
</evidence>
<evidence type="ECO:0000313" key="2">
    <source>
        <dbReference type="Proteomes" id="UP001239445"/>
    </source>
</evidence>
<accession>A0AAJ0BGD3</accession>
<keyword evidence="2" id="KW-1185">Reference proteome</keyword>
<sequence length="432" mass="48571">MARVQFNPQVSFDPYYPTPRVRIARPRVEIYPAPGTMSAPWVYSNLSPHYDGESKPPEFLICLEMGLLVRSRQLRHSLSTTLREEISARLLQAGIANHISSVRRGGGGNSSESYKDWTVSEDLSVPSQAADHRFGIKLTSPFFRFGPGHASTWLPRFDVVMTVLNQDFEITTHHACGTTVHLVPSRGYWILSEAKRLAVAALYFERCFDALVPPYRRRSVFAKSIRHNGFFSRRRTIPECVDAIAGSQTDSFAALAARMNWCAADSATAEAIGLTAKDFPHATFRWNFTGLNPDPHHPHRGRGTIEFRQPGGVTDAADAVRWTMLVGCFARLSCAFSIRPHVAPGMANLCSWLRDEARVCRFGRGYVADMCTMFSRADAVQYGASAGRDAEVISEDEATRLRWLEMSRCNIGAQKYQDWAKCHPRKRSQRRH</sequence>
<name>A0AAJ0BGD3_9PEZI</name>
<dbReference type="EMBL" id="MU839830">
    <property type="protein sequence ID" value="KAK1757741.1"/>
    <property type="molecule type" value="Genomic_DNA"/>
</dbReference>
<protein>
    <submittedName>
        <fullName evidence="1">Uncharacterized protein</fullName>
    </submittedName>
</protein>
<comment type="caution">
    <text evidence="1">The sequence shown here is derived from an EMBL/GenBank/DDBJ whole genome shotgun (WGS) entry which is preliminary data.</text>
</comment>
<organism evidence="1 2">
    <name type="scientific">Echria macrotheca</name>
    <dbReference type="NCBI Taxonomy" id="438768"/>
    <lineage>
        <taxon>Eukaryota</taxon>
        <taxon>Fungi</taxon>
        <taxon>Dikarya</taxon>
        <taxon>Ascomycota</taxon>
        <taxon>Pezizomycotina</taxon>
        <taxon>Sordariomycetes</taxon>
        <taxon>Sordariomycetidae</taxon>
        <taxon>Sordariales</taxon>
        <taxon>Schizotheciaceae</taxon>
        <taxon>Echria</taxon>
    </lineage>
</organism>